<dbReference type="OMA" id="HPDHHDE"/>
<sequence>MSQEIPPSTEIDDVDDPNYKPPPQKTIEEILAADQEDESLRRYKEQLLGGAAAGTEIIVEPNDPRRVIVKKLALVVDGMPDKELDLTGDLSKLKEHKFRIKEGIPYKIRIDFIVQREIVHGLKYIQKTYRKGIPVDTMTHMVGSYAPKDEIQSYTTPQEEAPSGMLYRGNYSVNSHFTDDDKCTHLKWDWKFEIDKDW</sequence>
<proteinExistence type="inferred from homology"/>
<dbReference type="InterPro" id="IPR024792">
    <property type="entry name" value="RhoGDI_dom_sf"/>
</dbReference>
<organism evidence="8 9">
    <name type="scientific">Folsomia candida</name>
    <name type="common">Springtail</name>
    <dbReference type="NCBI Taxonomy" id="158441"/>
    <lineage>
        <taxon>Eukaryota</taxon>
        <taxon>Metazoa</taxon>
        <taxon>Ecdysozoa</taxon>
        <taxon>Arthropoda</taxon>
        <taxon>Hexapoda</taxon>
        <taxon>Collembola</taxon>
        <taxon>Entomobryomorpha</taxon>
        <taxon>Isotomoidea</taxon>
        <taxon>Isotomidae</taxon>
        <taxon>Proisotominae</taxon>
        <taxon>Folsomia</taxon>
    </lineage>
</organism>
<gene>
    <name evidence="8" type="ORF">Fcan01_09268</name>
</gene>
<comment type="caution">
    <text evidence="8">The sequence shown here is derived from an EMBL/GenBank/DDBJ whole genome shotgun (WGS) entry which is preliminary data.</text>
</comment>
<reference evidence="8 9" key="1">
    <citation type="submission" date="2015-12" db="EMBL/GenBank/DDBJ databases">
        <title>The genome of Folsomia candida.</title>
        <authorList>
            <person name="Faddeeva A."/>
            <person name="Derks M.F."/>
            <person name="Anvar Y."/>
            <person name="Smit S."/>
            <person name="Van Straalen N."/>
            <person name="Roelofs D."/>
        </authorList>
    </citation>
    <scope>NUCLEOTIDE SEQUENCE [LARGE SCALE GENOMIC DNA]</scope>
    <source>
        <strain evidence="8 9">VU population</strain>
        <tissue evidence="8">Whole body</tissue>
    </source>
</reference>
<dbReference type="SUPFAM" id="SSF81296">
    <property type="entry name" value="E set domains"/>
    <property type="match status" value="1"/>
</dbReference>
<feature type="region of interest" description="Disordered" evidence="7">
    <location>
        <begin position="1"/>
        <end position="24"/>
    </location>
</feature>
<dbReference type="GO" id="GO:0005829">
    <property type="term" value="C:cytosol"/>
    <property type="evidence" value="ECO:0007669"/>
    <property type="project" value="TreeGrafter"/>
</dbReference>
<name>A0A226EC98_FOLCA</name>
<comment type="similarity">
    <text evidence="2">Belongs to the Rho GDI family.</text>
</comment>
<evidence type="ECO:0000313" key="9">
    <source>
        <dbReference type="Proteomes" id="UP000198287"/>
    </source>
</evidence>
<dbReference type="OrthoDB" id="1683373at2759"/>
<protein>
    <recommendedName>
        <fullName evidence="5">Rho GDP-dissociation inhibitor 3</fullName>
    </recommendedName>
    <alternativeName>
        <fullName evidence="6">Rho-GDI gamma</fullName>
    </alternativeName>
</protein>
<keyword evidence="9" id="KW-1185">Reference proteome</keyword>
<comment type="subcellular location">
    <subcellularLocation>
        <location evidence="1">Cytoplasm</location>
    </subcellularLocation>
</comment>
<dbReference type="EMBL" id="LNIX01000004">
    <property type="protein sequence ID" value="OXA55195.1"/>
    <property type="molecule type" value="Genomic_DNA"/>
</dbReference>
<dbReference type="Pfam" id="PF02115">
    <property type="entry name" value="Rho_GDI"/>
    <property type="match status" value="1"/>
</dbReference>
<dbReference type="InterPro" id="IPR014756">
    <property type="entry name" value="Ig_E-set"/>
</dbReference>
<dbReference type="PANTHER" id="PTHR10980">
    <property type="entry name" value="RHO GDP-DISSOCIATION INHIBITOR"/>
    <property type="match status" value="1"/>
</dbReference>
<evidence type="ECO:0000256" key="6">
    <source>
        <dbReference type="ARBA" id="ARBA00080671"/>
    </source>
</evidence>
<evidence type="ECO:0000256" key="4">
    <source>
        <dbReference type="ARBA" id="ARBA00053735"/>
    </source>
</evidence>
<dbReference type="FunFam" id="2.70.50.30:FF:000001">
    <property type="entry name" value="Rho GDP-dissociation inhibitor 1"/>
    <property type="match status" value="1"/>
</dbReference>
<evidence type="ECO:0000256" key="2">
    <source>
        <dbReference type="ARBA" id="ARBA00009758"/>
    </source>
</evidence>
<dbReference type="STRING" id="158441.A0A226EC98"/>
<dbReference type="PANTHER" id="PTHR10980:SF3">
    <property type="entry name" value="LD16419P"/>
    <property type="match status" value="1"/>
</dbReference>
<dbReference type="InterPro" id="IPR000406">
    <property type="entry name" value="Rho_GDI"/>
</dbReference>
<evidence type="ECO:0000256" key="1">
    <source>
        <dbReference type="ARBA" id="ARBA00004496"/>
    </source>
</evidence>
<evidence type="ECO:0000256" key="5">
    <source>
        <dbReference type="ARBA" id="ARBA00073845"/>
    </source>
</evidence>
<dbReference type="AlphaFoldDB" id="A0A226EC98"/>
<comment type="function">
    <text evidence="4">Inhibits GDP/GTP exchange reaction of RhoB. Interacts specifically with the GDP- and GTP-bound forms of post-translationally processed Rhob and Rhog proteins, both of which show a growth-regulated expression in mammalian cells. Stimulates the release of the GDP-bound but not the GTP-bound RhoB protein. Also inhibits the GDP/GTP exchange of RhoB but shows less ability to inhibit the dissociation of prebound GTP.</text>
</comment>
<evidence type="ECO:0000313" key="8">
    <source>
        <dbReference type="EMBL" id="OXA55195.1"/>
    </source>
</evidence>
<dbReference type="GO" id="GO:0007266">
    <property type="term" value="P:Rho protein signal transduction"/>
    <property type="evidence" value="ECO:0007669"/>
    <property type="project" value="InterPro"/>
</dbReference>
<evidence type="ECO:0000256" key="7">
    <source>
        <dbReference type="SAM" id="MobiDB-lite"/>
    </source>
</evidence>
<evidence type="ECO:0000256" key="3">
    <source>
        <dbReference type="ARBA" id="ARBA00022490"/>
    </source>
</evidence>
<keyword evidence="3" id="KW-0963">Cytoplasm</keyword>
<dbReference type="GO" id="GO:0005094">
    <property type="term" value="F:Rho GDP-dissociation inhibitor activity"/>
    <property type="evidence" value="ECO:0007669"/>
    <property type="project" value="InterPro"/>
</dbReference>
<dbReference type="GO" id="GO:0016020">
    <property type="term" value="C:membrane"/>
    <property type="evidence" value="ECO:0007669"/>
    <property type="project" value="TreeGrafter"/>
</dbReference>
<dbReference type="Gene3D" id="2.70.50.30">
    <property type="entry name" value="Coagulation Factor XIII, subunit A, domain 1"/>
    <property type="match status" value="1"/>
</dbReference>
<accession>A0A226EC98</accession>
<dbReference type="Proteomes" id="UP000198287">
    <property type="component" value="Unassembled WGS sequence"/>
</dbReference>
<dbReference type="PRINTS" id="PR00492">
    <property type="entry name" value="RHOGDI"/>
</dbReference>